<evidence type="ECO:0000256" key="1">
    <source>
        <dbReference type="SAM" id="MobiDB-lite"/>
    </source>
</evidence>
<protein>
    <recommendedName>
        <fullName evidence="4">ASCH domain-containing protein</fullName>
    </recommendedName>
</protein>
<dbReference type="Proteomes" id="UP001634007">
    <property type="component" value="Unassembled WGS sequence"/>
</dbReference>
<dbReference type="EMBL" id="JBJKBG010000008">
    <property type="protein sequence ID" value="KAL3728000.1"/>
    <property type="molecule type" value="Genomic_DNA"/>
</dbReference>
<dbReference type="Gene3D" id="2.30.130.30">
    <property type="entry name" value="Hypothetical protein"/>
    <property type="match status" value="1"/>
</dbReference>
<feature type="compositionally biased region" description="Polar residues" evidence="1">
    <location>
        <begin position="204"/>
        <end position="231"/>
    </location>
</feature>
<dbReference type="AlphaFoldDB" id="A0ABD3JKA1"/>
<feature type="region of interest" description="Disordered" evidence="1">
    <location>
        <begin position="203"/>
        <end position="231"/>
    </location>
</feature>
<evidence type="ECO:0000313" key="2">
    <source>
        <dbReference type="EMBL" id="KAL3728000.1"/>
    </source>
</evidence>
<name>A0ABD3JKA1_EUCGL</name>
<reference evidence="2 3" key="1">
    <citation type="submission" date="2024-11" db="EMBL/GenBank/DDBJ databases">
        <title>Chromosome-level genome assembly of Eucalyptus globulus Labill. provides insights into its genome evolution.</title>
        <authorList>
            <person name="Li X."/>
        </authorList>
    </citation>
    <scope>NUCLEOTIDE SEQUENCE [LARGE SCALE GENOMIC DNA]</scope>
    <source>
        <strain evidence="2">CL2024</strain>
        <tissue evidence="2">Fresh tender leaves</tissue>
    </source>
</reference>
<gene>
    <name evidence="2" type="ORF">ACJRO7_032704</name>
</gene>
<dbReference type="PANTHER" id="PTHR12963">
    <property type="entry name" value="THYROID RECEPTOR INTERACTING PROTEIN RELATED"/>
    <property type="match status" value="1"/>
</dbReference>
<sequence length="231" mass="25987">MQSRNRENYRKPCLTMHQPWASLLVYGIKRRSWPAPIRDRLWIHAARKVPDESTIKAMEQFSREIYAVSIEVDGCVQADERAGWNVLPEGVRLEAQTDFCWLCEQPLVFKSVLYAIVLKLLIPFEMRGYQKICNLEKKIYEAAARVLTIVGSPPPVNFPLPNPRDLFSLKPGCLLLHVSESEQSEPGKSSSLSAAVAGARAAATQFSKNQIRSTSFSTRTSAMTTEIEQSS</sequence>
<dbReference type="InterPro" id="IPR015947">
    <property type="entry name" value="PUA-like_sf"/>
</dbReference>
<dbReference type="PANTHER" id="PTHR12963:SF0">
    <property type="entry name" value="EXPRESSED PROTEIN"/>
    <property type="match status" value="1"/>
</dbReference>
<comment type="caution">
    <text evidence="2">The sequence shown here is derived from an EMBL/GenBank/DDBJ whole genome shotgun (WGS) entry which is preliminary data.</text>
</comment>
<accession>A0ABD3JKA1</accession>
<organism evidence="2 3">
    <name type="scientific">Eucalyptus globulus</name>
    <name type="common">Tasmanian blue gum</name>
    <dbReference type="NCBI Taxonomy" id="34317"/>
    <lineage>
        <taxon>Eukaryota</taxon>
        <taxon>Viridiplantae</taxon>
        <taxon>Streptophyta</taxon>
        <taxon>Embryophyta</taxon>
        <taxon>Tracheophyta</taxon>
        <taxon>Spermatophyta</taxon>
        <taxon>Magnoliopsida</taxon>
        <taxon>eudicotyledons</taxon>
        <taxon>Gunneridae</taxon>
        <taxon>Pentapetalae</taxon>
        <taxon>rosids</taxon>
        <taxon>malvids</taxon>
        <taxon>Myrtales</taxon>
        <taxon>Myrtaceae</taxon>
        <taxon>Myrtoideae</taxon>
        <taxon>Eucalypteae</taxon>
        <taxon>Eucalyptus</taxon>
    </lineage>
</organism>
<evidence type="ECO:0008006" key="4">
    <source>
        <dbReference type="Google" id="ProtNLM"/>
    </source>
</evidence>
<evidence type="ECO:0000313" key="3">
    <source>
        <dbReference type="Proteomes" id="UP001634007"/>
    </source>
</evidence>
<dbReference type="SUPFAM" id="SSF88697">
    <property type="entry name" value="PUA domain-like"/>
    <property type="match status" value="1"/>
</dbReference>
<dbReference type="CDD" id="cd06554">
    <property type="entry name" value="ASCH_ASC-1_like"/>
    <property type="match status" value="1"/>
</dbReference>
<keyword evidence="3" id="KW-1185">Reference proteome</keyword>
<proteinExistence type="predicted"/>
<dbReference type="InterPro" id="IPR039128">
    <property type="entry name" value="TRIP4-like"/>
</dbReference>